<dbReference type="CTD" id="20250294"/>
<dbReference type="SMART" id="SM00239">
    <property type="entry name" value="C2"/>
    <property type="match status" value="2"/>
</dbReference>
<reference evidence="3 4" key="1">
    <citation type="journal article" date="2013" name="Nature">
        <title>Insights into bilaterian evolution from three spiralian genomes.</title>
        <authorList>
            <person name="Simakov O."/>
            <person name="Marletaz F."/>
            <person name="Cho S.J."/>
            <person name="Edsinger-Gonzales E."/>
            <person name="Havlak P."/>
            <person name="Hellsten U."/>
            <person name="Kuo D.H."/>
            <person name="Larsson T."/>
            <person name="Lv J."/>
            <person name="Arendt D."/>
            <person name="Savage R."/>
            <person name="Osoegawa K."/>
            <person name="de Jong P."/>
            <person name="Grimwood J."/>
            <person name="Chapman J.A."/>
            <person name="Shapiro H."/>
            <person name="Aerts A."/>
            <person name="Otillar R.P."/>
            <person name="Terry A.Y."/>
            <person name="Boore J.L."/>
            <person name="Grigoriev I.V."/>
            <person name="Lindberg D.R."/>
            <person name="Seaver E.C."/>
            <person name="Weisblat D.A."/>
            <person name="Putnam N.H."/>
            <person name="Rokhsar D.S."/>
        </authorList>
    </citation>
    <scope>NUCLEOTIDE SEQUENCE [LARGE SCALE GENOMIC DNA]</scope>
</reference>
<dbReference type="OMA" id="KMDPAVM"/>
<dbReference type="GO" id="GO:0042043">
    <property type="term" value="F:neurexin family protein binding"/>
    <property type="evidence" value="ECO:0007669"/>
    <property type="project" value="TreeGrafter"/>
</dbReference>
<dbReference type="Gene3D" id="2.60.40.150">
    <property type="entry name" value="C2 domain"/>
    <property type="match status" value="2"/>
</dbReference>
<name>V3ZJM1_LOTGI</name>
<feature type="domain" description="C2" evidence="2">
    <location>
        <begin position="214"/>
        <end position="331"/>
    </location>
</feature>
<dbReference type="RefSeq" id="XP_009066759.1">
    <property type="nucleotide sequence ID" value="XM_009068511.1"/>
</dbReference>
<gene>
    <name evidence="3" type="primary">Dblc2</name>
    <name evidence="3" type="ORF">LOTGIDRAFT_236949</name>
</gene>
<dbReference type="PANTHER" id="PTHR45716:SF2">
    <property type="entry name" value="BITESIZE, ISOFORM I"/>
    <property type="match status" value="1"/>
</dbReference>
<dbReference type="KEGG" id="lgi:LOTGIDRAFT_236949"/>
<evidence type="ECO:0000313" key="4">
    <source>
        <dbReference type="Proteomes" id="UP000030746"/>
    </source>
</evidence>
<feature type="domain" description="C2" evidence="2">
    <location>
        <begin position="80"/>
        <end position="204"/>
    </location>
</feature>
<dbReference type="STRING" id="225164.V3ZJM1"/>
<dbReference type="GO" id="GO:0006887">
    <property type="term" value="P:exocytosis"/>
    <property type="evidence" value="ECO:0007669"/>
    <property type="project" value="TreeGrafter"/>
</dbReference>
<proteinExistence type="predicted"/>
<dbReference type="InterPro" id="IPR035892">
    <property type="entry name" value="C2_domain_sf"/>
</dbReference>
<organism evidence="3 4">
    <name type="scientific">Lottia gigantea</name>
    <name type="common">Giant owl limpet</name>
    <dbReference type="NCBI Taxonomy" id="225164"/>
    <lineage>
        <taxon>Eukaryota</taxon>
        <taxon>Metazoa</taxon>
        <taxon>Spiralia</taxon>
        <taxon>Lophotrochozoa</taxon>
        <taxon>Mollusca</taxon>
        <taxon>Gastropoda</taxon>
        <taxon>Patellogastropoda</taxon>
        <taxon>Lottioidea</taxon>
        <taxon>Lottiidae</taxon>
        <taxon>Lottia</taxon>
    </lineage>
</organism>
<dbReference type="PANTHER" id="PTHR45716">
    <property type="entry name" value="BITESIZE, ISOFORM I"/>
    <property type="match status" value="1"/>
</dbReference>
<accession>V3ZJM1</accession>
<dbReference type="Proteomes" id="UP000030746">
    <property type="component" value="Unassembled WGS sequence"/>
</dbReference>
<dbReference type="HOGENOM" id="CLU_667863_0_0_1"/>
<evidence type="ECO:0000313" key="3">
    <source>
        <dbReference type="EMBL" id="ESO82570.1"/>
    </source>
</evidence>
<dbReference type="GO" id="GO:0070382">
    <property type="term" value="C:exocytic vesicle"/>
    <property type="evidence" value="ECO:0007669"/>
    <property type="project" value="TreeGrafter"/>
</dbReference>
<sequence length="405" mass="45773">MGTGPSTVDQPVNTKPLSQDPAKIEKLTRFLEAKAARDKSVTVAELTDKYEQDKQSMKMLQGLFKKLDPRYGMAKTVGEVTGEIQISFKYDVRQEILLVKIIKCRELRCGGIRSKTSSPYVKMDMYPDNYSQGSQVTQIVVEENNPVFSEIFKFRTSEIELIENNLVVQVWDYDAITQDDFLGEVIIRLQDFDFNKSIVHTAWYNLNTSTDLSITGEVEVSLNYQLPDQLTVTIHHCIGLSPPDGQSSANPFIKVAIPGTKTVHSTGVMKNSLDPKWEESFDFSVAQEEFAFRYIVLHVIDDNNTEGNCSLGQVIIDLDTFNPVEEHRQTYKLADLKNSEHLKNKTMQSSISQELRESFLAHAAVQHPKFLFQGDSHTGKRIVTVTCRKAKNRAKIRVVDGILVA</sequence>
<evidence type="ECO:0000259" key="2">
    <source>
        <dbReference type="PROSITE" id="PS50004"/>
    </source>
</evidence>
<feature type="compositionally biased region" description="Polar residues" evidence="1">
    <location>
        <begin position="1"/>
        <end position="17"/>
    </location>
</feature>
<protein>
    <submittedName>
        <fullName evidence="3">Defline double C2 domain protein</fullName>
    </submittedName>
</protein>
<dbReference type="PROSITE" id="PS50004">
    <property type="entry name" value="C2"/>
    <property type="match status" value="2"/>
</dbReference>
<dbReference type="Pfam" id="PF00168">
    <property type="entry name" value="C2"/>
    <property type="match status" value="2"/>
</dbReference>
<evidence type="ECO:0000256" key="1">
    <source>
        <dbReference type="SAM" id="MobiDB-lite"/>
    </source>
</evidence>
<dbReference type="AlphaFoldDB" id="V3ZJM1"/>
<dbReference type="GeneID" id="20250294"/>
<dbReference type="CDD" id="cd00030">
    <property type="entry name" value="C2"/>
    <property type="match status" value="1"/>
</dbReference>
<dbReference type="EMBL" id="KB203855">
    <property type="protein sequence ID" value="ESO82570.1"/>
    <property type="molecule type" value="Genomic_DNA"/>
</dbReference>
<dbReference type="InterPro" id="IPR000008">
    <property type="entry name" value="C2_dom"/>
</dbReference>
<dbReference type="SUPFAM" id="SSF49562">
    <property type="entry name" value="C2 domain (Calcium/lipid-binding domain, CaLB)"/>
    <property type="match status" value="2"/>
</dbReference>
<feature type="region of interest" description="Disordered" evidence="1">
    <location>
        <begin position="1"/>
        <end position="20"/>
    </location>
</feature>
<keyword evidence="4" id="KW-1185">Reference proteome</keyword>
<dbReference type="OrthoDB" id="419768at2759"/>
<dbReference type="GO" id="GO:0005886">
    <property type="term" value="C:plasma membrane"/>
    <property type="evidence" value="ECO:0007669"/>
    <property type="project" value="TreeGrafter"/>
</dbReference>